<organism evidence="4 5">
    <name type="scientific">Sporosarcina contaminans</name>
    <dbReference type="NCBI Taxonomy" id="633403"/>
    <lineage>
        <taxon>Bacteria</taxon>
        <taxon>Bacillati</taxon>
        <taxon>Bacillota</taxon>
        <taxon>Bacilli</taxon>
        <taxon>Bacillales</taxon>
        <taxon>Caryophanaceae</taxon>
        <taxon>Sporosarcina</taxon>
    </lineage>
</organism>
<accession>A0ABW3U2K7</accession>
<dbReference type="InterPro" id="IPR001119">
    <property type="entry name" value="SLH_dom"/>
</dbReference>
<keyword evidence="5" id="KW-1185">Reference proteome</keyword>
<gene>
    <name evidence="4" type="ORF">ACFQ38_17415</name>
</gene>
<feature type="domain" description="SLH" evidence="3">
    <location>
        <begin position="98"/>
        <end position="162"/>
    </location>
</feature>
<sequence>MVNQPAKYRNFIAGAASAALIASAVAPTVASAASFSDVADNNTHAPAIGALTEAGIITGYADGTFKPDKTLSRSDVVKMMGKWLVSLGYEVPTDYKTKPRFKDHTSKTNDELLKYSAIVKDNGVFKGYEDGTLGAGNEITRENMAIVLVRAYDSINKTDLVTTVKSKEFDKDVIDLAKAKAEARPYIDVLDYFDITNPKAPQFNPKNSTTRGQFASFLYKTSTLKVEDEVDTEAPKLVYNGDKTIEVEYDANFTLPVVTATDNKDEKVEVTSVITNAAGEKVNAIDTKVPGTYTVTYSAVDQANNKAENLILTIIVAEPATPAVEKVAAVSATQVKVSFNYDVDPASLFEDNGTLKADRVAISAIDGQGALKITNAQLEDEGKSLLLTVDKAVSKRYKVVVQNAKTAKGESIEKYDEIVSFAADTTAPTITNTEQISATKVRINFSEPVKAHTAQLSYTDGQEVKGASVKVEQGATSVIVDLGNSKVEFNKTINVTFIGLEDMAGNLLSPNPTTVQIVKQQLDGIKPTVSSIAQTGVKTFNIQFTKDLDALKAANVEVSGGYTVDSVEKVSDREYKVTVNKNLRGVQNVVVSNYKDLSGQAGEKVTKVVTFTEDTVAPKAVSTAVTVDNGKEYLDITFDKNVVLDENSTVQATGTYVSKNITHSLNGKAVKAEYKNAQTKNIVRVTLSDLIGQNDDVKDAVYSVNLSFGSITSQSGVAITGMKNVSFIRTVDTTLPTDAKIAVDEIVQSAEDNNIVMITFDKNVDAASATNLANYNIDSAVIEKATVKADQLNVVELKLSEGTNHFSGPRNVVVENVKAAGSAVLMDKFTGKVNLKENVAPTVISAVITKNSEVTLTFSEAVTVDAGAFELFVGDSKTPIAGTTVAKVDPAAKTAVIQLAEGQTFTQDQFNEGIYVKMAKDKNVVDTVKNPLKFTEIKALN</sequence>
<dbReference type="Proteomes" id="UP001597231">
    <property type="component" value="Unassembled WGS sequence"/>
</dbReference>
<feature type="chain" id="PRO_5046243602" evidence="2">
    <location>
        <begin position="33"/>
        <end position="941"/>
    </location>
</feature>
<feature type="domain" description="SLH" evidence="3">
    <location>
        <begin position="31"/>
        <end position="94"/>
    </location>
</feature>
<dbReference type="InterPro" id="IPR032179">
    <property type="entry name" value="Cry22Aa_Ig-like"/>
</dbReference>
<feature type="domain" description="SLH" evidence="3">
    <location>
        <begin position="170"/>
        <end position="232"/>
    </location>
</feature>
<dbReference type="EMBL" id="JBHTLT010000131">
    <property type="protein sequence ID" value="MFD1206879.1"/>
    <property type="molecule type" value="Genomic_DNA"/>
</dbReference>
<evidence type="ECO:0000256" key="2">
    <source>
        <dbReference type="SAM" id="SignalP"/>
    </source>
</evidence>
<evidence type="ECO:0000313" key="4">
    <source>
        <dbReference type="EMBL" id="MFD1206879.1"/>
    </source>
</evidence>
<dbReference type="RefSeq" id="WP_336823424.1">
    <property type="nucleotide sequence ID" value="NZ_JBHTLT010000131.1"/>
</dbReference>
<dbReference type="Pfam" id="PF16403">
    <property type="entry name" value="Bact_surface_Ig-like"/>
    <property type="match status" value="1"/>
</dbReference>
<comment type="caution">
    <text evidence="4">The sequence shown here is derived from an EMBL/GenBank/DDBJ whole genome shotgun (WGS) entry which is preliminary data.</text>
</comment>
<evidence type="ECO:0000256" key="1">
    <source>
        <dbReference type="ARBA" id="ARBA00022729"/>
    </source>
</evidence>
<dbReference type="Pfam" id="PF00395">
    <property type="entry name" value="SLH"/>
    <property type="match status" value="2"/>
</dbReference>
<reference evidence="5" key="1">
    <citation type="journal article" date="2019" name="Int. J. Syst. Evol. Microbiol.">
        <title>The Global Catalogue of Microorganisms (GCM) 10K type strain sequencing project: providing services to taxonomists for standard genome sequencing and annotation.</title>
        <authorList>
            <consortium name="The Broad Institute Genomics Platform"/>
            <consortium name="The Broad Institute Genome Sequencing Center for Infectious Disease"/>
            <person name="Wu L."/>
            <person name="Ma J."/>
        </authorList>
    </citation>
    <scope>NUCLEOTIDE SEQUENCE [LARGE SCALE GENOMIC DNA]</scope>
    <source>
        <strain evidence="5">CCUG 53915</strain>
    </source>
</reference>
<dbReference type="PROSITE" id="PS51272">
    <property type="entry name" value="SLH"/>
    <property type="match status" value="3"/>
</dbReference>
<keyword evidence="1 2" id="KW-0732">Signal</keyword>
<evidence type="ECO:0000259" key="3">
    <source>
        <dbReference type="PROSITE" id="PS51272"/>
    </source>
</evidence>
<name>A0ABW3U2K7_9BACL</name>
<evidence type="ECO:0000313" key="5">
    <source>
        <dbReference type="Proteomes" id="UP001597231"/>
    </source>
</evidence>
<dbReference type="Gene3D" id="2.60.40.10">
    <property type="entry name" value="Immunoglobulins"/>
    <property type="match status" value="1"/>
</dbReference>
<feature type="signal peptide" evidence="2">
    <location>
        <begin position="1"/>
        <end position="32"/>
    </location>
</feature>
<dbReference type="InterPro" id="IPR013783">
    <property type="entry name" value="Ig-like_fold"/>
</dbReference>
<dbReference type="InterPro" id="IPR014755">
    <property type="entry name" value="Cu-Rt/internalin_Ig-like"/>
</dbReference>
<protein>
    <submittedName>
        <fullName evidence="4">S-layer homology domain-containing protein</fullName>
    </submittedName>
</protein>
<dbReference type="Gene3D" id="2.60.40.1220">
    <property type="match status" value="4"/>
</dbReference>
<proteinExistence type="predicted"/>